<evidence type="ECO:0008006" key="3">
    <source>
        <dbReference type="Google" id="ProtNLM"/>
    </source>
</evidence>
<dbReference type="AlphaFoldDB" id="A0A482W0W5"/>
<protein>
    <recommendedName>
        <fullName evidence="3">DDE 3 domain containing protein</fullName>
    </recommendedName>
</protein>
<dbReference type="PANTHER" id="PTHR47326">
    <property type="entry name" value="TRANSPOSABLE ELEMENT TC3 TRANSPOSASE-LIKE PROTEIN"/>
    <property type="match status" value="1"/>
</dbReference>
<name>A0A482W0W5_ASBVE</name>
<dbReference type="Proteomes" id="UP000292052">
    <property type="component" value="Unassembled WGS sequence"/>
</dbReference>
<accession>A0A482W0W5</accession>
<organism evidence="1 2">
    <name type="scientific">Asbolus verrucosus</name>
    <name type="common">Desert ironclad beetle</name>
    <dbReference type="NCBI Taxonomy" id="1661398"/>
    <lineage>
        <taxon>Eukaryota</taxon>
        <taxon>Metazoa</taxon>
        <taxon>Ecdysozoa</taxon>
        <taxon>Arthropoda</taxon>
        <taxon>Hexapoda</taxon>
        <taxon>Insecta</taxon>
        <taxon>Pterygota</taxon>
        <taxon>Neoptera</taxon>
        <taxon>Endopterygota</taxon>
        <taxon>Coleoptera</taxon>
        <taxon>Polyphaga</taxon>
        <taxon>Cucujiformia</taxon>
        <taxon>Tenebrionidae</taxon>
        <taxon>Pimeliinae</taxon>
        <taxon>Asbolus</taxon>
    </lineage>
</organism>
<feature type="non-terminal residue" evidence="1">
    <location>
        <position position="1"/>
    </location>
</feature>
<keyword evidence="2" id="KW-1185">Reference proteome</keyword>
<dbReference type="OrthoDB" id="8195099at2759"/>
<evidence type="ECO:0000313" key="2">
    <source>
        <dbReference type="Proteomes" id="UP000292052"/>
    </source>
</evidence>
<evidence type="ECO:0000313" key="1">
    <source>
        <dbReference type="EMBL" id="RZC38791.1"/>
    </source>
</evidence>
<dbReference type="PANTHER" id="PTHR47326:SF1">
    <property type="entry name" value="HTH PSQ-TYPE DOMAIN-CONTAINING PROTEIN"/>
    <property type="match status" value="1"/>
</dbReference>
<gene>
    <name evidence="1" type="ORF">BDFB_014600</name>
</gene>
<sequence length="118" mass="14162">FREIFPDVIVTFEQFTKKVRRLVGLYRETGSVGHKKGSGRPKFCQWFMENLDNNDVVLEKTFFSDEAWFHLSGYVNSQNMRMWSSENPYYYVEEPLHPQKNWSLGHNKQKTTNWTDIF</sequence>
<feature type="non-terminal residue" evidence="1">
    <location>
        <position position="118"/>
    </location>
</feature>
<comment type="caution">
    <text evidence="1">The sequence shown here is derived from an EMBL/GenBank/DDBJ whole genome shotgun (WGS) entry which is preliminary data.</text>
</comment>
<proteinExistence type="predicted"/>
<dbReference type="GO" id="GO:0003676">
    <property type="term" value="F:nucleic acid binding"/>
    <property type="evidence" value="ECO:0007669"/>
    <property type="project" value="InterPro"/>
</dbReference>
<dbReference type="Gene3D" id="3.30.420.10">
    <property type="entry name" value="Ribonuclease H-like superfamily/Ribonuclease H"/>
    <property type="match status" value="1"/>
</dbReference>
<dbReference type="InterPro" id="IPR036397">
    <property type="entry name" value="RNaseH_sf"/>
</dbReference>
<dbReference type="EMBL" id="QDEB01039992">
    <property type="protein sequence ID" value="RZC38791.1"/>
    <property type="molecule type" value="Genomic_DNA"/>
</dbReference>
<reference evidence="1 2" key="1">
    <citation type="submission" date="2017-03" db="EMBL/GenBank/DDBJ databases">
        <title>Genome of the blue death feigning beetle - Asbolus verrucosus.</title>
        <authorList>
            <person name="Rider S.D."/>
        </authorList>
    </citation>
    <scope>NUCLEOTIDE SEQUENCE [LARGE SCALE GENOMIC DNA]</scope>
    <source>
        <strain evidence="1">Butters</strain>
        <tissue evidence="1">Head and leg muscle</tissue>
    </source>
</reference>